<dbReference type="Proteomes" id="UP001321473">
    <property type="component" value="Unassembled WGS sequence"/>
</dbReference>
<dbReference type="InterPro" id="IPR015925">
    <property type="entry name" value="Ryanodine_IP3_receptor"/>
</dbReference>
<dbReference type="GO" id="GO:0042383">
    <property type="term" value="C:sarcolemma"/>
    <property type="evidence" value="ECO:0007669"/>
    <property type="project" value="TreeGrafter"/>
</dbReference>
<keyword evidence="2" id="KW-1185">Reference proteome</keyword>
<dbReference type="EMBL" id="JARKHS020018102">
    <property type="protein sequence ID" value="KAK8772573.1"/>
    <property type="molecule type" value="Genomic_DNA"/>
</dbReference>
<evidence type="ECO:0000313" key="2">
    <source>
        <dbReference type="Proteomes" id="UP001321473"/>
    </source>
</evidence>
<accession>A0AAQ4EDB4</accession>
<sequence length="127" mass="14910">MHLVPRLRAIPCRHRAINIFLTVYKDLWLQEENVGQEQLIDDLTTTFEESEKEQPSEEMEEKPDPLVQLVVAFSRTATTEHSGVMPEDPLYMQYAFIFSQVSCRFYINASLPLQFCDQKSCRLFPFF</sequence>
<dbReference type="PANTHER" id="PTHR46399">
    <property type="entry name" value="B30.2/SPRY DOMAIN-CONTAINING PROTEIN"/>
    <property type="match status" value="1"/>
</dbReference>
<gene>
    <name evidence="1" type="ORF">V5799_024183</name>
</gene>
<dbReference type="AlphaFoldDB" id="A0AAQ4EDB4"/>
<dbReference type="GO" id="GO:0005219">
    <property type="term" value="F:ryanodine-sensitive calcium-release channel activity"/>
    <property type="evidence" value="ECO:0007669"/>
    <property type="project" value="TreeGrafter"/>
</dbReference>
<dbReference type="GO" id="GO:0030018">
    <property type="term" value="C:Z disc"/>
    <property type="evidence" value="ECO:0007669"/>
    <property type="project" value="TreeGrafter"/>
</dbReference>
<dbReference type="GO" id="GO:0006941">
    <property type="term" value="P:striated muscle contraction"/>
    <property type="evidence" value="ECO:0007669"/>
    <property type="project" value="TreeGrafter"/>
</dbReference>
<dbReference type="PANTHER" id="PTHR46399:SF8">
    <property type="entry name" value="B30.2_SPRY DOMAIN-CONTAINING PROTEIN"/>
    <property type="match status" value="1"/>
</dbReference>
<comment type="caution">
    <text evidence="1">The sequence shown here is derived from an EMBL/GenBank/DDBJ whole genome shotgun (WGS) entry which is preliminary data.</text>
</comment>
<dbReference type="GO" id="GO:0033017">
    <property type="term" value="C:sarcoplasmic reticulum membrane"/>
    <property type="evidence" value="ECO:0007669"/>
    <property type="project" value="TreeGrafter"/>
</dbReference>
<dbReference type="GO" id="GO:0005790">
    <property type="term" value="C:smooth endoplasmic reticulum"/>
    <property type="evidence" value="ECO:0007669"/>
    <property type="project" value="TreeGrafter"/>
</dbReference>
<dbReference type="GO" id="GO:0014808">
    <property type="term" value="P:release of sequestered calcium ion into cytosol by sarcoplasmic reticulum"/>
    <property type="evidence" value="ECO:0007669"/>
    <property type="project" value="TreeGrafter"/>
</dbReference>
<name>A0AAQ4EDB4_AMBAM</name>
<organism evidence="1 2">
    <name type="scientific">Amblyomma americanum</name>
    <name type="common">Lone star tick</name>
    <dbReference type="NCBI Taxonomy" id="6943"/>
    <lineage>
        <taxon>Eukaryota</taxon>
        <taxon>Metazoa</taxon>
        <taxon>Ecdysozoa</taxon>
        <taxon>Arthropoda</taxon>
        <taxon>Chelicerata</taxon>
        <taxon>Arachnida</taxon>
        <taxon>Acari</taxon>
        <taxon>Parasitiformes</taxon>
        <taxon>Ixodida</taxon>
        <taxon>Ixodoidea</taxon>
        <taxon>Ixodidae</taxon>
        <taxon>Amblyomminae</taxon>
        <taxon>Amblyomma</taxon>
    </lineage>
</organism>
<dbReference type="GO" id="GO:0034704">
    <property type="term" value="C:calcium channel complex"/>
    <property type="evidence" value="ECO:0007669"/>
    <property type="project" value="TreeGrafter"/>
</dbReference>
<proteinExistence type="predicted"/>
<reference evidence="1 2" key="1">
    <citation type="journal article" date="2023" name="Arcadia Sci">
        <title>De novo assembly of a long-read Amblyomma americanum tick genome.</title>
        <authorList>
            <person name="Chou S."/>
            <person name="Poskanzer K.E."/>
            <person name="Rollins M."/>
            <person name="Thuy-Boun P.S."/>
        </authorList>
    </citation>
    <scope>NUCLEOTIDE SEQUENCE [LARGE SCALE GENOMIC DNA]</scope>
    <source>
        <strain evidence="1">F_SG_1</strain>
        <tissue evidence="1">Salivary glands</tissue>
    </source>
</reference>
<evidence type="ECO:0000313" key="1">
    <source>
        <dbReference type="EMBL" id="KAK8772573.1"/>
    </source>
</evidence>
<protein>
    <submittedName>
        <fullName evidence="1">Uncharacterized protein</fullName>
    </submittedName>
</protein>